<feature type="non-terminal residue" evidence="3">
    <location>
        <position position="1"/>
    </location>
</feature>
<keyword evidence="4" id="KW-1185">Reference proteome</keyword>
<dbReference type="InterPro" id="IPR015015">
    <property type="entry name" value="F-actin-binding"/>
</dbReference>
<feature type="compositionally biased region" description="Basic and acidic residues" evidence="1">
    <location>
        <begin position="293"/>
        <end position="303"/>
    </location>
</feature>
<dbReference type="SMART" id="SM00808">
    <property type="entry name" value="FABD"/>
    <property type="match status" value="1"/>
</dbReference>
<feature type="compositionally biased region" description="Pro residues" evidence="1">
    <location>
        <begin position="619"/>
        <end position="628"/>
    </location>
</feature>
<feature type="domain" description="F-actin binding" evidence="2">
    <location>
        <begin position="818"/>
        <end position="939"/>
    </location>
</feature>
<feature type="region of interest" description="Disordered" evidence="1">
    <location>
        <begin position="199"/>
        <end position="308"/>
    </location>
</feature>
<dbReference type="GO" id="GO:0005524">
    <property type="term" value="F:ATP binding"/>
    <property type="evidence" value="ECO:0007669"/>
    <property type="project" value="InterPro"/>
</dbReference>
<feature type="compositionally biased region" description="Polar residues" evidence="1">
    <location>
        <begin position="575"/>
        <end position="586"/>
    </location>
</feature>
<name>A0AAD9JLB2_9ANNE</name>
<feature type="compositionally biased region" description="Low complexity" evidence="1">
    <location>
        <begin position="158"/>
        <end position="170"/>
    </location>
</feature>
<evidence type="ECO:0000259" key="2">
    <source>
        <dbReference type="SMART" id="SM00808"/>
    </source>
</evidence>
<reference evidence="3" key="1">
    <citation type="journal article" date="2023" name="Mol. Biol. Evol.">
        <title>Third-Generation Sequencing Reveals the Adaptive Role of the Epigenome in Three Deep-Sea Polychaetes.</title>
        <authorList>
            <person name="Perez M."/>
            <person name="Aroh O."/>
            <person name="Sun Y."/>
            <person name="Lan Y."/>
            <person name="Juniper S.K."/>
            <person name="Young C.R."/>
            <person name="Angers B."/>
            <person name="Qian P.Y."/>
        </authorList>
    </citation>
    <scope>NUCLEOTIDE SEQUENCE</scope>
    <source>
        <strain evidence="3">P08H-3</strain>
    </source>
</reference>
<feature type="compositionally biased region" description="Basic and acidic residues" evidence="1">
    <location>
        <begin position="694"/>
        <end position="730"/>
    </location>
</feature>
<dbReference type="AlphaFoldDB" id="A0AAD9JLB2"/>
<accession>A0AAD9JLB2</accession>
<evidence type="ECO:0000313" key="3">
    <source>
        <dbReference type="EMBL" id="KAK2155206.1"/>
    </source>
</evidence>
<dbReference type="GO" id="GO:0004715">
    <property type="term" value="F:non-membrane spanning protein tyrosine kinase activity"/>
    <property type="evidence" value="ECO:0007669"/>
    <property type="project" value="InterPro"/>
</dbReference>
<gene>
    <name evidence="3" type="ORF">LSH36_246g03000</name>
</gene>
<dbReference type="Proteomes" id="UP001208570">
    <property type="component" value="Unassembled WGS sequence"/>
</dbReference>
<evidence type="ECO:0000313" key="4">
    <source>
        <dbReference type="Proteomes" id="UP001208570"/>
    </source>
</evidence>
<dbReference type="Pfam" id="PF08919">
    <property type="entry name" value="F_actin_bind"/>
    <property type="match status" value="1"/>
</dbReference>
<feature type="compositionally biased region" description="Basic and acidic residues" evidence="1">
    <location>
        <begin position="676"/>
        <end position="686"/>
    </location>
</feature>
<dbReference type="Gene3D" id="1.20.120.330">
    <property type="entry name" value="Nucleotidyltransferases domain 2"/>
    <property type="match status" value="1"/>
</dbReference>
<organism evidence="3 4">
    <name type="scientific">Paralvinella palmiformis</name>
    <dbReference type="NCBI Taxonomy" id="53620"/>
    <lineage>
        <taxon>Eukaryota</taxon>
        <taxon>Metazoa</taxon>
        <taxon>Spiralia</taxon>
        <taxon>Lophotrochozoa</taxon>
        <taxon>Annelida</taxon>
        <taxon>Polychaeta</taxon>
        <taxon>Sedentaria</taxon>
        <taxon>Canalipalpata</taxon>
        <taxon>Terebellida</taxon>
        <taxon>Terebelliformia</taxon>
        <taxon>Alvinellidae</taxon>
        <taxon>Paralvinella</taxon>
    </lineage>
</organism>
<protein>
    <recommendedName>
        <fullName evidence="2">F-actin binding domain-containing protein</fullName>
    </recommendedName>
</protein>
<sequence>VEKELGKSCDIGYDLPPPPPPQRSRPGSAEKDNTDRTAIVPTPPSIRRQVPPVPSHPPPDPDTTLDQAVSILSASKKASRKKSAPIPPKRTSSFKDQQAQALVQGQMALHPGYFKDECEVVPPGGMENWQGGDPMVDSAFWYMNEEGVMETSASLTDQQKSQSSSEELLSTPGSQSRSGSLERILENRIMSGIAAGVAGIANRSRSSSRDRSLSGSSPHKSSDQKTPETDISESSLPPPPPALLEDSPVALIPIQPPPPLPISPTLPQDSLPLGHLRQSLRKTRNYQTVPRPPQEDVEGKSKENTTVTSLGSSNVKHVINRYGTIPKGARIGQFLASLENTQEEPIKDIPEELLEKRLTRDKLSDSCSNVAERVLKMPTPEVRRKVEEWQAGVDHSFAAEEPPFSLRKSGNTYADASLVSSLKNHMGNAKDSHHNVKPSALLRSSSIHEISSATTTDKPQLATFLGQQKSEQKKSSRPAVCHQPADTKGSTPGAAMTSEKPQSPVPEWKRLKPKPSPLAQPKLHVQSPSVEAPQDDSHAVSNPIKVQDSFKHKQEMFEQQGQDSGFVGSPPRTKGFSSRNASTSSDELLLDRHSQDSLDSLDQDQDSGVGHRISAKKPNVPPPRPPPSKQSEALQQTNPKSPDNNASGTESSMESSTDSLMDSVPKVKLRNVANEKSVKGKDKEKAGGLGFKFDLFKSNKDKIKGKEEEKKGKETQEPGKKGKDGQDTSGKKGIFGGLLKQSSQEKEESSDPKQTPKSLAKFAKDNSVVGTNVNAPKPILPGARPVLPGSKQVLPPSGGTPTAVISSPQQLASLKSLHHVSVDKDKMDEGTSPASKQTVITMCRALCKSLDELNSSRQKKHSSSFMHLAEEVKTFYTACSGYVESLPPHGKFHFRELLTTLQKISENLKTCSTSNVKEYDRLLGDLQNSVKEIDAKLSR</sequence>
<feature type="compositionally biased region" description="Polar residues" evidence="1">
    <location>
        <begin position="629"/>
        <end position="660"/>
    </location>
</feature>
<proteinExistence type="predicted"/>
<dbReference type="EMBL" id="JAODUP010000246">
    <property type="protein sequence ID" value="KAK2155206.1"/>
    <property type="molecule type" value="Genomic_DNA"/>
</dbReference>
<feature type="compositionally biased region" description="Pro residues" evidence="1">
    <location>
        <begin position="51"/>
        <end position="61"/>
    </location>
</feature>
<feature type="compositionally biased region" description="Pro residues" evidence="1">
    <location>
        <begin position="254"/>
        <end position="264"/>
    </location>
</feature>
<feature type="region of interest" description="Disordered" evidence="1">
    <location>
        <begin position="1"/>
        <end position="98"/>
    </location>
</feature>
<feature type="compositionally biased region" description="Low complexity" evidence="1">
    <location>
        <begin position="243"/>
        <end position="253"/>
    </location>
</feature>
<feature type="region of interest" description="Disordered" evidence="1">
    <location>
        <begin position="150"/>
        <end position="183"/>
    </location>
</feature>
<comment type="caution">
    <text evidence="3">The sequence shown here is derived from an EMBL/GenBank/DDBJ whole genome shotgun (WGS) entry which is preliminary data.</text>
</comment>
<feature type="region of interest" description="Disordered" evidence="1">
    <location>
        <begin position="466"/>
        <end position="776"/>
    </location>
</feature>
<evidence type="ECO:0000256" key="1">
    <source>
        <dbReference type="SAM" id="MobiDB-lite"/>
    </source>
</evidence>